<evidence type="ECO:0000313" key="11">
    <source>
        <dbReference type="EMBL" id="ROU06522.1"/>
    </source>
</evidence>
<dbReference type="Pfam" id="PF07691">
    <property type="entry name" value="PA14"/>
    <property type="match status" value="1"/>
</dbReference>
<protein>
    <recommendedName>
        <fullName evidence="3">beta-N-acetylhexosaminidase</fullName>
        <ecNumber evidence="3">3.2.1.52</ecNumber>
    </recommendedName>
    <alternativeName>
        <fullName evidence="6">Beta-N-acetylhexosaminidase</fullName>
    </alternativeName>
    <alternativeName>
        <fullName evidence="7">N-acetyl-beta-glucosaminidase</fullName>
    </alternativeName>
</protein>
<dbReference type="InterPro" id="IPR015883">
    <property type="entry name" value="Glyco_hydro_20_cat"/>
</dbReference>
<dbReference type="Pfam" id="PF00728">
    <property type="entry name" value="Glyco_hydro_20"/>
    <property type="match status" value="1"/>
</dbReference>
<accession>A0A3N2RGE2</accession>
<dbReference type="SMART" id="SM00758">
    <property type="entry name" value="PA14"/>
    <property type="match status" value="1"/>
</dbReference>
<reference evidence="11 12" key="1">
    <citation type="submission" date="2018-10" db="EMBL/GenBank/DDBJ databases">
        <title>The genome of Lysobacter enzymogenes OH11.</title>
        <authorList>
            <person name="Liu F."/>
            <person name="Zhao Y."/>
            <person name="Qian G."/>
            <person name="Chen Y."/>
            <person name="Xu H."/>
        </authorList>
    </citation>
    <scope>NUCLEOTIDE SEQUENCE [LARGE SCALE GENOMIC DNA]</scope>
    <source>
        <strain evidence="11 12">OH11</strain>
    </source>
</reference>
<evidence type="ECO:0000256" key="5">
    <source>
        <dbReference type="ARBA" id="ARBA00023295"/>
    </source>
</evidence>
<dbReference type="PROSITE" id="PS51820">
    <property type="entry name" value="PA14"/>
    <property type="match status" value="1"/>
</dbReference>
<dbReference type="Gene3D" id="2.60.120.380">
    <property type="match status" value="1"/>
</dbReference>
<dbReference type="InterPro" id="IPR015882">
    <property type="entry name" value="HEX_bac_N"/>
</dbReference>
<dbReference type="SUPFAM" id="SSF55545">
    <property type="entry name" value="beta-N-acetylhexosaminidase-like domain"/>
    <property type="match status" value="1"/>
</dbReference>
<keyword evidence="4" id="KW-0378">Hydrolase</keyword>
<sequence length="876" mass="96698">MRSPTPWNADAAIGRRPRESGDPGLDRDSAAALSWEGLQPRRCPTRAETKASGLKSLPQEPPKSSKVERTMKRILANSILAKLTRARLPLALFGLVGAAIGLGPAANAAESAPAAPTAAPELVPLPARVQWGEGAFALDATTTIYANNAEARAVAQLLRDELATTQGLQLTLRSGAPKPRRHEDEPAQYVQFVAEPAGRDAQANERYRLDIGPRGIRVAGAPAGLFYGYQTLRQLLPAARVGAPLRLRALSVEDAPRFAYRGMHLDVGRHLFPLDFIKRYLDQMARYKLNTFHWHLTDDQGWRLEIKRYPKLVGVGSKRKETVVGRNIDPFVGDGTPYGGFYTQEQAREIVAYARARHITVIPEIEMPGHALAALAAYPELACTPGPFEVGSNWGVYDDIFCPKEATFEFLENVLDEVVAIFPAPYVHIGGDEAPKTRWKASADAQAVIRREGLKDEHELQSYFIRRMEKFLHTRGKRIIGWDEILEGGLAPDATVMSWRGEAGGIAAAQQGHDVVMTPTQCCYFDYGQGPAAQEQWNLGGELSMDKVYAYDPVPAALTAAQARHVLGVQGNVWTEHLKTPAMVEYMAFPRLLALAEVAWTPQAQRAWPDFQRRLRGQFAHLDRDRVGYRIPAPQGLEDVLLIQQGRERRHRHTVTLAPAVPGAAIRYTLDGRDPDDASPLYSAPIELLLELDKPVQLRTVSVLADGRRSGVQAATLRYRSYLPASAKPARTAAGWSYRVYEGLFADLDEFAAAAKQRPAAQGAADDLALERFGRRSRFGVRFDGYVRVPADGAYRFALQGDDRSALYVDGEAVVRNDTYDRTIETSVPLRAGWHRLRLDWYQREGGMSLGLRMAAPDAQGRPGEWKPLDAAAVAH</sequence>
<dbReference type="Gene3D" id="3.20.20.80">
    <property type="entry name" value="Glycosidases"/>
    <property type="match status" value="1"/>
</dbReference>
<dbReference type="InterPro" id="IPR011658">
    <property type="entry name" value="PA14_dom"/>
</dbReference>
<name>A0A3N2RGE2_LYSEN</name>
<feature type="compositionally biased region" description="Basic and acidic residues" evidence="9">
    <location>
        <begin position="16"/>
        <end position="29"/>
    </location>
</feature>
<dbReference type="CDD" id="cd06563">
    <property type="entry name" value="GH20_chitobiase-like"/>
    <property type="match status" value="1"/>
</dbReference>
<comment type="caution">
    <text evidence="11">The sequence shown here is derived from an EMBL/GenBank/DDBJ whole genome shotgun (WGS) entry which is preliminary data.</text>
</comment>
<gene>
    <name evidence="11" type="ORF">D9T17_13815</name>
</gene>
<dbReference type="InterPro" id="IPR029018">
    <property type="entry name" value="Hex-like_dom2"/>
</dbReference>
<dbReference type="GO" id="GO:0005975">
    <property type="term" value="P:carbohydrate metabolic process"/>
    <property type="evidence" value="ECO:0007669"/>
    <property type="project" value="InterPro"/>
</dbReference>
<feature type="active site" description="Proton donor" evidence="8">
    <location>
        <position position="433"/>
    </location>
</feature>
<dbReference type="AlphaFoldDB" id="A0A3N2RGE2"/>
<dbReference type="Gene3D" id="3.30.379.10">
    <property type="entry name" value="Chitobiase/beta-hexosaminidase domain 2-like"/>
    <property type="match status" value="1"/>
</dbReference>
<evidence type="ECO:0000313" key="12">
    <source>
        <dbReference type="Proteomes" id="UP000275910"/>
    </source>
</evidence>
<evidence type="ECO:0000256" key="4">
    <source>
        <dbReference type="ARBA" id="ARBA00022801"/>
    </source>
</evidence>
<dbReference type="EMBL" id="RCTY01000033">
    <property type="protein sequence ID" value="ROU06522.1"/>
    <property type="molecule type" value="Genomic_DNA"/>
</dbReference>
<organism evidence="11 12">
    <name type="scientific">Lysobacter enzymogenes</name>
    <dbReference type="NCBI Taxonomy" id="69"/>
    <lineage>
        <taxon>Bacteria</taxon>
        <taxon>Pseudomonadati</taxon>
        <taxon>Pseudomonadota</taxon>
        <taxon>Gammaproteobacteria</taxon>
        <taxon>Lysobacterales</taxon>
        <taxon>Lysobacteraceae</taxon>
        <taxon>Lysobacter</taxon>
    </lineage>
</organism>
<evidence type="ECO:0000256" key="9">
    <source>
        <dbReference type="SAM" id="MobiDB-lite"/>
    </source>
</evidence>
<evidence type="ECO:0000256" key="3">
    <source>
        <dbReference type="ARBA" id="ARBA00012663"/>
    </source>
</evidence>
<evidence type="ECO:0000256" key="8">
    <source>
        <dbReference type="PIRSR" id="PIRSR625705-1"/>
    </source>
</evidence>
<feature type="domain" description="PA14" evidence="10">
    <location>
        <begin position="731"/>
        <end position="874"/>
    </location>
</feature>
<dbReference type="GO" id="GO:0016020">
    <property type="term" value="C:membrane"/>
    <property type="evidence" value="ECO:0007669"/>
    <property type="project" value="TreeGrafter"/>
</dbReference>
<feature type="region of interest" description="Disordered" evidence="9">
    <location>
        <begin position="857"/>
        <end position="876"/>
    </location>
</feature>
<dbReference type="InterPro" id="IPR025705">
    <property type="entry name" value="Beta_hexosaminidase_sua/sub"/>
</dbReference>
<keyword evidence="5" id="KW-0326">Glycosidase</keyword>
<dbReference type="Pfam" id="PF02838">
    <property type="entry name" value="Glyco_hydro_20b"/>
    <property type="match status" value="1"/>
</dbReference>
<dbReference type="PANTHER" id="PTHR22600">
    <property type="entry name" value="BETA-HEXOSAMINIDASE"/>
    <property type="match status" value="1"/>
</dbReference>
<proteinExistence type="inferred from homology"/>
<dbReference type="GO" id="GO:0030203">
    <property type="term" value="P:glycosaminoglycan metabolic process"/>
    <property type="evidence" value="ECO:0007669"/>
    <property type="project" value="TreeGrafter"/>
</dbReference>
<evidence type="ECO:0000256" key="6">
    <source>
        <dbReference type="ARBA" id="ARBA00030512"/>
    </source>
</evidence>
<feature type="region of interest" description="Disordered" evidence="9">
    <location>
        <begin position="1"/>
        <end position="67"/>
    </location>
</feature>
<dbReference type="SUPFAM" id="SSF51445">
    <property type="entry name" value="(Trans)glycosidases"/>
    <property type="match status" value="1"/>
</dbReference>
<dbReference type="Pfam" id="PF13290">
    <property type="entry name" value="CHB_HEX_C_1"/>
    <property type="match status" value="1"/>
</dbReference>
<dbReference type="Proteomes" id="UP000275910">
    <property type="component" value="Unassembled WGS sequence"/>
</dbReference>
<evidence type="ECO:0000256" key="7">
    <source>
        <dbReference type="ARBA" id="ARBA00033000"/>
    </source>
</evidence>
<evidence type="ECO:0000259" key="10">
    <source>
        <dbReference type="PROSITE" id="PS51820"/>
    </source>
</evidence>
<comment type="catalytic activity">
    <reaction evidence="1">
        <text>Hydrolysis of terminal non-reducing N-acetyl-D-hexosamine residues in N-acetyl-beta-D-hexosaminides.</text>
        <dbReference type="EC" id="3.2.1.52"/>
    </reaction>
</comment>
<dbReference type="PANTHER" id="PTHR22600:SF57">
    <property type="entry name" value="BETA-N-ACETYLHEXOSAMINIDASE"/>
    <property type="match status" value="1"/>
</dbReference>
<dbReference type="SUPFAM" id="SSF56988">
    <property type="entry name" value="Anthrax protective antigen"/>
    <property type="match status" value="1"/>
</dbReference>
<dbReference type="InterPro" id="IPR017853">
    <property type="entry name" value="GH"/>
</dbReference>
<dbReference type="InterPro" id="IPR059177">
    <property type="entry name" value="GH29D-like_dom"/>
</dbReference>
<evidence type="ECO:0000256" key="1">
    <source>
        <dbReference type="ARBA" id="ARBA00001231"/>
    </source>
</evidence>
<comment type="similarity">
    <text evidence="2">Belongs to the glycosyl hydrolase 20 family.</text>
</comment>
<evidence type="ECO:0000256" key="2">
    <source>
        <dbReference type="ARBA" id="ARBA00006285"/>
    </source>
</evidence>
<dbReference type="PRINTS" id="PR00738">
    <property type="entry name" value="GLHYDRLASE20"/>
</dbReference>
<dbReference type="InterPro" id="IPR037524">
    <property type="entry name" value="PA14/GLEYA"/>
</dbReference>
<dbReference type="GO" id="GO:0004563">
    <property type="term" value="F:beta-N-acetylhexosaminidase activity"/>
    <property type="evidence" value="ECO:0007669"/>
    <property type="project" value="UniProtKB-EC"/>
</dbReference>
<dbReference type="EC" id="3.2.1.52" evidence="3"/>